<dbReference type="GO" id="GO:0007129">
    <property type="term" value="P:homologous chromosome pairing at meiosis"/>
    <property type="evidence" value="ECO:0007669"/>
    <property type="project" value="TreeGrafter"/>
</dbReference>
<dbReference type="PANTHER" id="PTHR35345:SF1">
    <property type="entry name" value="TELOMERE REPEATS-BINDING BOUQUET FORMATION PROTEIN 2"/>
    <property type="match status" value="1"/>
</dbReference>
<organism evidence="1 2">
    <name type="scientific">Fundulus heteroclitus</name>
    <name type="common">Killifish</name>
    <name type="synonym">Mummichog</name>
    <dbReference type="NCBI Taxonomy" id="8078"/>
    <lineage>
        <taxon>Eukaryota</taxon>
        <taxon>Metazoa</taxon>
        <taxon>Chordata</taxon>
        <taxon>Craniata</taxon>
        <taxon>Vertebrata</taxon>
        <taxon>Euteleostomi</taxon>
        <taxon>Actinopterygii</taxon>
        <taxon>Neopterygii</taxon>
        <taxon>Teleostei</taxon>
        <taxon>Neoteleostei</taxon>
        <taxon>Acanthomorphata</taxon>
        <taxon>Ovalentaria</taxon>
        <taxon>Atherinomorphae</taxon>
        <taxon>Cyprinodontiformes</taxon>
        <taxon>Fundulidae</taxon>
        <taxon>Fundulus</taxon>
    </lineage>
</organism>
<evidence type="ECO:0000313" key="2">
    <source>
        <dbReference type="Proteomes" id="UP000265000"/>
    </source>
</evidence>
<dbReference type="PANTHER" id="PTHR35345">
    <property type="entry name" value="TELOMERE REPEATS-BINDING BOUQUET FORMATION PROTEIN 2"/>
    <property type="match status" value="1"/>
</dbReference>
<dbReference type="Ensembl" id="ENSFHET00000026667.1">
    <property type="protein sequence ID" value="ENSFHEP00000032882.1"/>
    <property type="gene ID" value="ENSFHEG00000019635.1"/>
</dbReference>
<reference evidence="1" key="1">
    <citation type="submission" date="2025-08" db="UniProtKB">
        <authorList>
            <consortium name="Ensembl"/>
        </authorList>
    </citation>
    <scope>IDENTIFICATION</scope>
</reference>
<protein>
    <submittedName>
        <fullName evidence="1">Telomere repeat binding bouquet formation protein 2</fullName>
    </submittedName>
</protein>
<dbReference type="STRING" id="8078.ENSFHEP00000032882"/>
<dbReference type="Proteomes" id="UP000265000">
    <property type="component" value="Unplaced"/>
</dbReference>
<dbReference type="GO" id="GO:0005637">
    <property type="term" value="C:nuclear inner membrane"/>
    <property type="evidence" value="ECO:0007669"/>
    <property type="project" value="TreeGrafter"/>
</dbReference>
<dbReference type="GeneID" id="105916298"/>
<proteinExistence type="predicted"/>
<evidence type="ECO:0000313" key="1">
    <source>
        <dbReference type="Ensembl" id="ENSFHEP00000032882.1"/>
    </source>
</evidence>
<dbReference type="Pfam" id="PF15101">
    <property type="entry name" value="TERB2"/>
    <property type="match status" value="1"/>
</dbReference>
<dbReference type="GO" id="GO:0070197">
    <property type="term" value="P:meiotic attachment of telomere to nuclear envelope"/>
    <property type="evidence" value="ECO:0007669"/>
    <property type="project" value="TreeGrafter"/>
</dbReference>
<sequence>MFRCKTAWFSSSVPEDHLDFWILEGGGLSGWREADYLFSADATAPDTLRIYESKDYVWNKVTVLHSLFLATCEKRQSVKSVCIGHYVLPPASVQDEVRKVVGRLIWEQEDEETAAQEAQQTFSPSEVEGSEQEVRKSVFEASDTDSSENEALLFDPLRSPVSDEAPVYVSIESLPKYSGDLRDVHPGLFRCSKCKTYFCLGHRFERFPSMKGK</sequence>
<accession>A0A3Q2QZT8</accession>
<dbReference type="InterPro" id="IPR028065">
    <property type="entry name" value="TERB2"/>
</dbReference>
<dbReference type="CTD" id="145645"/>
<dbReference type="OrthoDB" id="5278943at2759"/>
<reference evidence="1" key="2">
    <citation type="submission" date="2025-09" db="UniProtKB">
        <authorList>
            <consortium name="Ensembl"/>
        </authorList>
    </citation>
    <scope>IDENTIFICATION</scope>
</reference>
<dbReference type="GeneTree" id="ENSGT00390000012336"/>
<dbReference type="AlphaFoldDB" id="A0A3Q2QZT8"/>
<name>A0A3Q2QZT8_FUNHE</name>
<keyword evidence="2" id="KW-1185">Reference proteome</keyword>